<dbReference type="InterPro" id="IPR024400">
    <property type="entry name" value="DUF2635"/>
</dbReference>
<dbReference type="Proteomes" id="UP000293154">
    <property type="component" value="Chromosome"/>
</dbReference>
<feature type="region of interest" description="Disordered" evidence="1">
    <location>
        <begin position="1"/>
        <end position="33"/>
    </location>
</feature>
<dbReference type="AlphaFoldDB" id="A0A411WKX1"/>
<dbReference type="Pfam" id="PF10948">
    <property type="entry name" value="DUF2635"/>
    <property type="match status" value="1"/>
</dbReference>
<dbReference type="KEGG" id="prag:EKN56_10430"/>
<accession>A0A411WKX1</accession>
<reference evidence="2 3" key="1">
    <citation type="submission" date="2019-03" db="EMBL/GenBank/DDBJ databases">
        <title>Pragia sp. nov. isolated from the gut tract of Carduelis flavirostris.</title>
        <authorList>
            <person name="Ge Y."/>
        </authorList>
    </citation>
    <scope>NUCLEOTIDE SEQUENCE [LARGE SCALE GENOMIC DNA]</scope>
    <source>
        <strain evidence="2 3">CF-458</strain>
    </source>
</reference>
<evidence type="ECO:0000313" key="2">
    <source>
        <dbReference type="EMBL" id="QBH96787.1"/>
    </source>
</evidence>
<evidence type="ECO:0000256" key="1">
    <source>
        <dbReference type="SAM" id="MobiDB-lite"/>
    </source>
</evidence>
<evidence type="ECO:0000313" key="3">
    <source>
        <dbReference type="Proteomes" id="UP000293154"/>
    </source>
</evidence>
<dbReference type="RefSeq" id="WP_130591731.1">
    <property type="nucleotide sequence ID" value="NZ_CP034752.1"/>
</dbReference>
<gene>
    <name evidence="2" type="ORF">EKN56_10430</name>
</gene>
<organism evidence="2 3">
    <name type="scientific">Limnobaculum zhutongyuii</name>
    <dbReference type="NCBI Taxonomy" id="2498113"/>
    <lineage>
        <taxon>Bacteria</taxon>
        <taxon>Pseudomonadati</taxon>
        <taxon>Pseudomonadota</taxon>
        <taxon>Gammaproteobacteria</taxon>
        <taxon>Enterobacterales</taxon>
        <taxon>Budviciaceae</taxon>
        <taxon>Limnobaculum</taxon>
    </lineage>
</organism>
<keyword evidence="3" id="KW-1185">Reference proteome</keyword>
<name>A0A411WKX1_9GAMM</name>
<sequence length="57" mass="6446">MSELHIRPVAGRVVRDPETNAPLASQGEKKPKTSYWQRRLMDGDVELVKTKAKEVKA</sequence>
<dbReference type="OrthoDB" id="8689507at2"/>
<protein>
    <submittedName>
        <fullName evidence="2">DUF2635 domain-containing protein</fullName>
    </submittedName>
</protein>
<dbReference type="EMBL" id="CP034752">
    <property type="protein sequence ID" value="QBH96787.1"/>
    <property type="molecule type" value="Genomic_DNA"/>
</dbReference>
<proteinExistence type="predicted"/>